<keyword evidence="5 9" id="KW-0378">Hydrolase</keyword>
<dbReference type="EC" id="3.2.1.8" evidence="9"/>
<keyword evidence="6 9" id="KW-0119">Carbohydrate metabolism</keyword>
<evidence type="ECO:0000256" key="6">
    <source>
        <dbReference type="ARBA" id="ARBA00023277"/>
    </source>
</evidence>
<evidence type="ECO:0000256" key="7">
    <source>
        <dbReference type="ARBA" id="ARBA00023295"/>
    </source>
</evidence>
<dbReference type="Proteomes" id="UP000228945">
    <property type="component" value="Chromosome"/>
</dbReference>
<evidence type="ECO:0000256" key="4">
    <source>
        <dbReference type="ARBA" id="ARBA00022729"/>
    </source>
</evidence>
<reference evidence="11 12" key="1">
    <citation type="submission" date="2017-10" db="EMBL/GenBank/DDBJ databases">
        <title>Genome sequence of Caulobacter mirabilis FWC38.</title>
        <authorList>
            <person name="Fiebig A."/>
            <person name="Crosson S."/>
        </authorList>
    </citation>
    <scope>NUCLEOTIDE SEQUENCE [LARGE SCALE GENOMIC DNA]</scope>
    <source>
        <strain evidence="11 12">FWC 38</strain>
    </source>
</reference>
<sequence length="364" mass="40359">MTAAAALAASAPSSTADSSMRASIQKAAVAGGRFFGAAAQIGYINAERDLYDAFIRDCGCLTPEIDLKWATNEPSPGSFDFRAMDGLARFASRTGIRLRGHTPVWHRSIPPWAEGPLADADWRPVGRYIAATLRRFPTVEEWDVVNEPIDTGKRMDGLRESPFLQAFGPGYIQRALEEAREHAPRARLMINEFGLEYDTPEHRDRRYLLLKLVERLKRVEAPLDGVGLQSHLRLGYGPFSQPQFAAFLHELAQFGVAITLTELDVKEEAYAAPAETRDQAVADAVRAYLDVAFAEPRVGGLLCWGLSDRHSWLDLTEEDWSRHAGAWKPGEGPGFNRGAPLDAAMRPKPMYRAILQAFAQAPRR</sequence>
<dbReference type="PANTHER" id="PTHR31490">
    <property type="entry name" value="GLYCOSYL HYDROLASE"/>
    <property type="match status" value="1"/>
</dbReference>
<dbReference type="InterPro" id="IPR001000">
    <property type="entry name" value="GH10_dom"/>
</dbReference>
<gene>
    <name evidence="11" type="ORF">CSW64_11430</name>
</gene>
<keyword evidence="7 9" id="KW-0326">Glycosidase</keyword>
<dbReference type="InterPro" id="IPR017853">
    <property type="entry name" value="GH"/>
</dbReference>
<keyword evidence="3" id="KW-0858">Xylan degradation</keyword>
<accession>A0A2D2AY89</accession>
<proteinExistence type="inferred from homology"/>
<feature type="domain" description="GH10" evidence="10">
    <location>
        <begin position="38"/>
        <end position="357"/>
    </location>
</feature>
<keyword evidence="4" id="KW-0732">Signal</keyword>
<keyword evidence="12" id="KW-1185">Reference proteome</keyword>
<dbReference type="EMBL" id="CP024201">
    <property type="protein sequence ID" value="ATQ42976.1"/>
    <property type="molecule type" value="Genomic_DNA"/>
</dbReference>
<dbReference type="Pfam" id="PF00331">
    <property type="entry name" value="Glyco_hydro_10"/>
    <property type="match status" value="1"/>
</dbReference>
<evidence type="ECO:0000313" key="11">
    <source>
        <dbReference type="EMBL" id="ATQ42976.1"/>
    </source>
</evidence>
<dbReference type="KEGG" id="cmb:CSW64_11430"/>
<name>A0A2D2AY89_9CAUL</name>
<dbReference type="PROSITE" id="PS51760">
    <property type="entry name" value="GH10_2"/>
    <property type="match status" value="1"/>
</dbReference>
<evidence type="ECO:0000256" key="8">
    <source>
        <dbReference type="ARBA" id="ARBA00023326"/>
    </source>
</evidence>
<evidence type="ECO:0000256" key="9">
    <source>
        <dbReference type="RuleBase" id="RU361174"/>
    </source>
</evidence>
<dbReference type="PANTHER" id="PTHR31490:SF88">
    <property type="entry name" value="BETA-XYLANASE"/>
    <property type="match status" value="1"/>
</dbReference>
<evidence type="ECO:0000256" key="2">
    <source>
        <dbReference type="ARBA" id="ARBA00007495"/>
    </source>
</evidence>
<evidence type="ECO:0000256" key="1">
    <source>
        <dbReference type="ARBA" id="ARBA00000681"/>
    </source>
</evidence>
<organism evidence="11 12">
    <name type="scientific">Caulobacter mirabilis</name>
    <dbReference type="NCBI Taxonomy" id="69666"/>
    <lineage>
        <taxon>Bacteria</taxon>
        <taxon>Pseudomonadati</taxon>
        <taxon>Pseudomonadota</taxon>
        <taxon>Alphaproteobacteria</taxon>
        <taxon>Caulobacterales</taxon>
        <taxon>Caulobacteraceae</taxon>
        <taxon>Caulobacter</taxon>
    </lineage>
</organism>
<dbReference type="AlphaFoldDB" id="A0A2D2AY89"/>
<dbReference type="GO" id="GO:0031176">
    <property type="term" value="F:endo-1,4-beta-xylanase activity"/>
    <property type="evidence" value="ECO:0007669"/>
    <property type="project" value="UniProtKB-EC"/>
</dbReference>
<comment type="catalytic activity">
    <reaction evidence="1 9">
        <text>Endohydrolysis of (1-&gt;4)-beta-D-xylosidic linkages in xylans.</text>
        <dbReference type="EC" id="3.2.1.8"/>
    </reaction>
</comment>
<dbReference type="InterPro" id="IPR044846">
    <property type="entry name" value="GH10"/>
</dbReference>
<dbReference type="SUPFAM" id="SSF51445">
    <property type="entry name" value="(Trans)glycosidases"/>
    <property type="match status" value="1"/>
</dbReference>
<evidence type="ECO:0000313" key="12">
    <source>
        <dbReference type="Proteomes" id="UP000228945"/>
    </source>
</evidence>
<keyword evidence="8 9" id="KW-0624">Polysaccharide degradation</keyword>
<dbReference type="RefSeq" id="WP_099622227.1">
    <property type="nucleotide sequence ID" value="NZ_CP024201.1"/>
</dbReference>
<evidence type="ECO:0000259" key="10">
    <source>
        <dbReference type="PROSITE" id="PS51760"/>
    </source>
</evidence>
<dbReference type="SMART" id="SM00633">
    <property type="entry name" value="Glyco_10"/>
    <property type="match status" value="1"/>
</dbReference>
<dbReference type="OrthoDB" id="9815836at2"/>
<comment type="similarity">
    <text evidence="2 9">Belongs to the glycosyl hydrolase 10 (cellulase F) family.</text>
</comment>
<dbReference type="GO" id="GO:0045493">
    <property type="term" value="P:xylan catabolic process"/>
    <property type="evidence" value="ECO:0007669"/>
    <property type="project" value="UniProtKB-KW"/>
</dbReference>
<dbReference type="PRINTS" id="PR00134">
    <property type="entry name" value="GLHYDRLASE10"/>
</dbReference>
<evidence type="ECO:0000256" key="5">
    <source>
        <dbReference type="ARBA" id="ARBA00022801"/>
    </source>
</evidence>
<protein>
    <recommendedName>
        <fullName evidence="9">Beta-xylanase</fullName>
        <ecNumber evidence="9">3.2.1.8</ecNumber>
    </recommendedName>
</protein>
<evidence type="ECO:0000256" key="3">
    <source>
        <dbReference type="ARBA" id="ARBA00022651"/>
    </source>
</evidence>
<dbReference type="Gene3D" id="3.20.20.80">
    <property type="entry name" value="Glycosidases"/>
    <property type="match status" value="1"/>
</dbReference>